<evidence type="ECO:0000259" key="11">
    <source>
        <dbReference type="Pfam" id="PF25944"/>
    </source>
</evidence>
<name>A0ABX2IPH3_9RHOO</name>
<evidence type="ECO:0000259" key="12">
    <source>
        <dbReference type="Pfam" id="PF25967"/>
    </source>
</evidence>
<dbReference type="EMBL" id="JABCSC020000003">
    <property type="protein sequence ID" value="NSL56153.1"/>
    <property type="molecule type" value="Genomic_DNA"/>
</dbReference>
<evidence type="ECO:0000256" key="1">
    <source>
        <dbReference type="ARBA" id="ARBA00004236"/>
    </source>
</evidence>
<protein>
    <submittedName>
        <fullName evidence="13">Efflux RND transporter periplasmic adaptor subunit</fullName>
    </submittedName>
</protein>
<dbReference type="Pfam" id="PF25967">
    <property type="entry name" value="RND-MFP_C"/>
    <property type="match status" value="1"/>
</dbReference>
<dbReference type="InterPro" id="IPR058625">
    <property type="entry name" value="MdtA-like_BSH"/>
</dbReference>
<dbReference type="PANTHER" id="PTHR30469">
    <property type="entry name" value="MULTIDRUG RESISTANCE PROTEIN MDTA"/>
    <property type="match status" value="1"/>
</dbReference>
<feature type="region of interest" description="Disordered" evidence="7">
    <location>
        <begin position="371"/>
        <end position="431"/>
    </location>
</feature>
<comment type="caution">
    <text evidence="13">The sequence shown here is derived from an EMBL/GenBank/DDBJ whole genome shotgun (WGS) entry which is preliminary data.</text>
</comment>
<sequence length="450" mass="47708">MLRKSLALLTACCLLSACQNKEAAPAAESSAPVSGVSAPTASAQGRPQSVSTTISRVEDVPIVIETQGSVVPLDEVDLRPQKNGMITAIHFTEGQEVRRGQLMFSMDSRDDDANVGKAEAGVASAEAQAAIAERDLKRAQEMSEKQFISPSALDTARNKTDTAIANLGQARASLEQARVGRTYTRIVAPFDGRAGVINVRPGSLVTSNSTATALVRLTRMDPIGVSFSISERDMGPLLVALRKGPVKLSARTNAQAVLKGEVSFVDSSVDRASGTLLIKGRLENKNRLVWPGQYLSVKLEAGKLDNAVVLPAQAVVNGPSGRFVYVVQDDQTVQPKNVELLRIADQRAVVSGIPAGVKVVLEGTQNLRPGVKITETKGDKEGKGKRAEKATDDKAPAQPAATAANTAGGVEIPPGFTPRDPDRWAAASDEQKREILARRRERQAAKAAAQ</sequence>
<feature type="compositionally biased region" description="Basic and acidic residues" evidence="7">
    <location>
        <begin position="419"/>
        <end position="431"/>
    </location>
</feature>
<dbReference type="PROSITE" id="PS51257">
    <property type="entry name" value="PROKAR_LIPOPROTEIN"/>
    <property type="match status" value="1"/>
</dbReference>
<keyword evidence="6" id="KW-0472">Membrane</keyword>
<feature type="region of interest" description="Disordered" evidence="7">
    <location>
        <begin position="27"/>
        <end position="52"/>
    </location>
</feature>
<feature type="compositionally biased region" description="Basic and acidic residues" evidence="7">
    <location>
        <begin position="374"/>
        <end position="395"/>
    </location>
</feature>
<dbReference type="Proteomes" id="UP000778523">
    <property type="component" value="Unassembled WGS sequence"/>
</dbReference>
<evidence type="ECO:0000256" key="8">
    <source>
        <dbReference type="SAM" id="SignalP"/>
    </source>
</evidence>
<dbReference type="NCBIfam" id="TIGR01730">
    <property type="entry name" value="RND_mfp"/>
    <property type="match status" value="1"/>
</dbReference>
<keyword evidence="8" id="KW-0732">Signal</keyword>
<evidence type="ECO:0000256" key="4">
    <source>
        <dbReference type="ARBA" id="ARBA00022475"/>
    </source>
</evidence>
<gene>
    <name evidence="13" type="ORF">HJ583_014025</name>
</gene>
<keyword evidence="3" id="KW-0813">Transport</keyword>
<proteinExistence type="inferred from homology"/>
<feature type="domain" description="Multidrug resistance protein MdtA-like C-terminal permuted SH3" evidence="12">
    <location>
        <begin position="306"/>
        <end position="365"/>
    </location>
</feature>
<evidence type="ECO:0000259" key="9">
    <source>
        <dbReference type="Pfam" id="PF25876"/>
    </source>
</evidence>
<feature type="compositionally biased region" description="Low complexity" evidence="7">
    <location>
        <begin position="27"/>
        <end position="43"/>
    </location>
</feature>
<evidence type="ECO:0000256" key="3">
    <source>
        <dbReference type="ARBA" id="ARBA00022448"/>
    </source>
</evidence>
<feature type="domain" description="Multidrug resistance protein MdtA-like alpha-helical hairpin" evidence="9">
    <location>
        <begin position="117"/>
        <end position="184"/>
    </location>
</feature>
<dbReference type="SUPFAM" id="SSF111369">
    <property type="entry name" value="HlyD-like secretion proteins"/>
    <property type="match status" value="1"/>
</dbReference>
<dbReference type="Gene3D" id="2.40.50.100">
    <property type="match status" value="1"/>
</dbReference>
<dbReference type="InterPro" id="IPR058627">
    <property type="entry name" value="MdtA-like_C"/>
</dbReference>
<feature type="chain" id="PRO_5047544541" evidence="8">
    <location>
        <begin position="24"/>
        <end position="450"/>
    </location>
</feature>
<dbReference type="Gene3D" id="1.10.287.470">
    <property type="entry name" value="Helix hairpin bin"/>
    <property type="match status" value="1"/>
</dbReference>
<dbReference type="InterPro" id="IPR058624">
    <property type="entry name" value="MdtA-like_HH"/>
</dbReference>
<dbReference type="Pfam" id="PF25876">
    <property type="entry name" value="HH_MFP_RND"/>
    <property type="match status" value="1"/>
</dbReference>
<feature type="compositionally biased region" description="Low complexity" evidence="7">
    <location>
        <begin position="396"/>
        <end position="407"/>
    </location>
</feature>
<dbReference type="Gene3D" id="2.40.420.20">
    <property type="match status" value="1"/>
</dbReference>
<evidence type="ECO:0000313" key="13">
    <source>
        <dbReference type="EMBL" id="NSL56153.1"/>
    </source>
</evidence>
<organism evidence="13 14">
    <name type="scientific">Uliginosibacterium aquaticum</name>
    <dbReference type="NCBI Taxonomy" id="2731212"/>
    <lineage>
        <taxon>Bacteria</taxon>
        <taxon>Pseudomonadati</taxon>
        <taxon>Pseudomonadota</taxon>
        <taxon>Betaproteobacteria</taxon>
        <taxon>Rhodocyclales</taxon>
        <taxon>Zoogloeaceae</taxon>
        <taxon>Uliginosibacterium</taxon>
    </lineage>
</organism>
<dbReference type="InterPro" id="IPR058626">
    <property type="entry name" value="MdtA-like_b-barrel"/>
</dbReference>
<feature type="signal peptide" evidence="8">
    <location>
        <begin position="1"/>
        <end position="23"/>
    </location>
</feature>
<feature type="domain" description="Multidrug resistance protein MdtA-like barrel-sandwich hybrid" evidence="10">
    <location>
        <begin position="75"/>
        <end position="215"/>
    </location>
</feature>
<dbReference type="Pfam" id="PF25917">
    <property type="entry name" value="BSH_RND"/>
    <property type="match status" value="1"/>
</dbReference>
<keyword evidence="4" id="KW-1003">Cell membrane</keyword>
<dbReference type="PANTHER" id="PTHR30469:SF36">
    <property type="entry name" value="BLL3903 PROTEIN"/>
    <property type="match status" value="1"/>
</dbReference>
<evidence type="ECO:0000256" key="2">
    <source>
        <dbReference type="ARBA" id="ARBA00009477"/>
    </source>
</evidence>
<comment type="subcellular location">
    <subcellularLocation>
        <location evidence="1">Cell membrane</location>
    </subcellularLocation>
</comment>
<evidence type="ECO:0000256" key="5">
    <source>
        <dbReference type="ARBA" id="ARBA00022519"/>
    </source>
</evidence>
<evidence type="ECO:0000256" key="7">
    <source>
        <dbReference type="SAM" id="MobiDB-lite"/>
    </source>
</evidence>
<dbReference type="RefSeq" id="WP_170022484.1">
    <property type="nucleotide sequence ID" value="NZ_JABCSC020000003.1"/>
</dbReference>
<feature type="domain" description="Multidrug resistance protein MdtA-like beta-barrel" evidence="11">
    <location>
        <begin position="222"/>
        <end position="302"/>
    </location>
</feature>
<dbReference type="Pfam" id="PF25944">
    <property type="entry name" value="Beta-barrel_RND"/>
    <property type="match status" value="1"/>
</dbReference>
<evidence type="ECO:0000256" key="6">
    <source>
        <dbReference type="ARBA" id="ARBA00023136"/>
    </source>
</evidence>
<keyword evidence="14" id="KW-1185">Reference proteome</keyword>
<comment type="similarity">
    <text evidence="2">Belongs to the membrane fusion protein (MFP) (TC 8.A.1) family.</text>
</comment>
<accession>A0ABX2IPH3</accession>
<evidence type="ECO:0000313" key="14">
    <source>
        <dbReference type="Proteomes" id="UP000778523"/>
    </source>
</evidence>
<reference evidence="13 14" key="1">
    <citation type="submission" date="2020-06" db="EMBL/GenBank/DDBJ databases">
        <title>Draft genome of Uliginosibacterium sp. IMCC34675.</title>
        <authorList>
            <person name="Song J."/>
        </authorList>
    </citation>
    <scope>NUCLEOTIDE SEQUENCE [LARGE SCALE GENOMIC DNA]</scope>
    <source>
        <strain evidence="13 14">IMCC34675</strain>
    </source>
</reference>
<evidence type="ECO:0000259" key="10">
    <source>
        <dbReference type="Pfam" id="PF25917"/>
    </source>
</evidence>
<dbReference type="Gene3D" id="2.40.30.170">
    <property type="match status" value="1"/>
</dbReference>
<keyword evidence="5" id="KW-0997">Cell inner membrane</keyword>
<dbReference type="InterPro" id="IPR006143">
    <property type="entry name" value="RND_pump_MFP"/>
</dbReference>